<evidence type="ECO:0000313" key="2">
    <source>
        <dbReference type="EMBL" id="ATA82482.1"/>
    </source>
</evidence>
<keyword evidence="1" id="KW-0175">Coiled coil</keyword>
<dbReference type="EMBL" id="CP022384">
    <property type="protein sequence ID" value="ATA82482.1"/>
    <property type="molecule type" value="Genomic_DNA"/>
</dbReference>
<evidence type="ECO:0000313" key="3">
    <source>
        <dbReference type="Proteomes" id="UP000217276"/>
    </source>
</evidence>
<name>A0A250FBH3_9FLAO</name>
<dbReference type="Gene3D" id="3.30.2310.20">
    <property type="entry name" value="RelE-like"/>
    <property type="match status" value="1"/>
</dbReference>
<dbReference type="SUPFAM" id="SSF143011">
    <property type="entry name" value="RelE-like"/>
    <property type="match status" value="1"/>
</dbReference>
<dbReference type="GO" id="GO:0006401">
    <property type="term" value="P:RNA catabolic process"/>
    <property type="evidence" value="ECO:0007669"/>
    <property type="project" value="InterPro"/>
</dbReference>
<dbReference type="GO" id="GO:0004519">
    <property type="term" value="F:endonuclease activity"/>
    <property type="evidence" value="ECO:0007669"/>
    <property type="project" value="InterPro"/>
</dbReference>
<organism evidence="2 3">
    <name type="scientific">Capnocytophaga leadbetteri</name>
    <dbReference type="NCBI Taxonomy" id="327575"/>
    <lineage>
        <taxon>Bacteria</taxon>
        <taxon>Pseudomonadati</taxon>
        <taxon>Bacteroidota</taxon>
        <taxon>Flavobacteriia</taxon>
        <taxon>Flavobacteriales</taxon>
        <taxon>Flavobacteriaceae</taxon>
        <taxon>Capnocytophaga</taxon>
    </lineage>
</organism>
<dbReference type="KEGG" id="clk:CGC53_09065"/>
<dbReference type="Pfam" id="PF06769">
    <property type="entry name" value="YoeB_toxin"/>
    <property type="match status" value="1"/>
</dbReference>
<keyword evidence="3" id="KW-1185">Reference proteome</keyword>
<feature type="coiled-coil region" evidence="1">
    <location>
        <begin position="8"/>
        <end position="35"/>
    </location>
</feature>
<protein>
    <submittedName>
        <fullName evidence="2">Plasmid encoded toxin Txe</fullName>
    </submittedName>
</protein>
<evidence type="ECO:0000256" key="1">
    <source>
        <dbReference type="SAM" id="Coils"/>
    </source>
</evidence>
<dbReference type="AlphaFoldDB" id="A0A250FBH3"/>
<dbReference type="Proteomes" id="UP000217276">
    <property type="component" value="Chromosome"/>
</dbReference>
<accession>A0A250FBH3</accession>
<gene>
    <name evidence="2" type="ORF">CGC53_09065</name>
</gene>
<dbReference type="RefSeq" id="WP_095914486.1">
    <property type="nucleotide sequence ID" value="NZ_CAJPPO010000117.1"/>
</dbReference>
<reference evidence="3" key="1">
    <citation type="submission" date="2017-06" db="EMBL/GenBank/DDBJ databases">
        <title>Capnocytophaga spp. assemblies.</title>
        <authorList>
            <person name="Gulvik C.A."/>
        </authorList>
    </citation>
    <scope>NUCLEOTIDE SEQUENCE [LARGE SCALE GENOMIC DNA]</scope>
    <source>
        <strain evidence="3">H6253</strain>
    </source>
</reference>
<dbReference type="InterPro" id="IPR035093">
    <property type="entry name" value="RelE/ParE_toxin_dom_sf"/>
</dbReference>
<dbReference type="InterPro" id="IPR009614">
    <property type="entry name" value="YoeB_toxin"/>
</dbReference>
<proteinExistence type="predicted"/>
<sequence length="98" mass="11480">MGEPTYTIELTKRAIEQLEKIKKSATKAAKERLERIFAELAYTPMNSSGFASPERLRNYPNEEVWSRELTKKDRVVYQVYESIKTIIVLQLLGHYKDK</sequence>